<comment type="caution">
    <text evidence="1">The sequence shown here is derived from an EMBL/GenBank/DDBJ whole genome shotgun (WGS) entry which is preliminary data.</text>
</comment>
<evidence type="ECO:0000313" key="1">
    <source>
        <dbReference type="EMBL" id="RIB25398.1"/>
    </source>
</evidence>
<dbReference type="EMBL" id="QKWP01000176">
    <property type="protein sequence ID" value="RIB25398.1"/>
    <property type="molecule type" value="Genomic_DNA"/>
</dbReference>
<accession>A0A397VTY2</accession>
<proteinExistence type="predicted"/>
<name>A0A397VTY2_9GLOM</name>
<organism evidence="1 2">
    <name type="scientific">Gigaspora rosea</name>
    <dbReference type="NCBI Taxonomy" id="44941"/>
    <lineage>
        <taxon>Eukaryota</taxon>
        <taxon>Fungi</taxon>
        <taxon>Fungi incertae sedis</taxon>
        <taxon>Mucoromycota</taxon>
        <taxon>Glomeromycotina</taxon>
        <taxon>Glomeromycetes</taxon>
        <taxon>Diversisporales</taxon>
        <taxon>Gigasporaceae</taxon>
        <taxon>Gigaspora</taxon>
    </lineage>
</organism>
<dbReference type="OrthoDB" id="2371840at2759"/>
<gene>
    <name evidence="1" type="ORF">C2G38_2166040</name>
</gene>
<evidence type="ECO:0000313" key="2">
    <source>
        <dbReference type="Proteomes" id="UP000266673"/>
    </source>
</evidence>
<sequence>MAILTQTKLSAADHNFTKLSITPSISLFVKFSDNPIQSFYAKQVYISLKDATFQASFALRHATKFYDSIGQYYLSTNSLPEIVIIYTNRGPDHRYSIHKEAQKNSILKYELQISIDKIQNILFDQIRLLKLHDDYFEINNPASEKEIDKFFEVIFFYLIYNL</sequence>
<dbReference type="AlphaFoldDB" id="A0A397VTY2"/>
<reference evidence="1 2" key="1">
    <citation type="submission" date="2018-06" db="EMBL/GenBank/DDBJ databases">
        <title>Comparative genomics reveals the genomic features of Rhizophagus irregularis, R. cerebriforme, R. diaphanum and Gigaspora rosea, and their symbiotic lifestyle signature.</title>
        <authorList>
            <person name="Morin E."/>
            <person name="San Clemente H."/>
            <person name="Chen E.C.H."/>
            <person name="De La Providencia I."/>
            <person name="Hainaut M."/>
            <person name="Kuo A."/>
            <person name="Kohler A."/>
            <person name="Murat C."/>
            <person name="Tang N."/>
            <person name="Roy S."/>
            <person name="Loubradou J."/>
            <person name="Henrissat B."/>
            <person name="Grigoriev I.V."/>
            <person name="Corradi N."/>
            <person name="Roux C."/>
            <person name="Martin F.M."/>
        </authorList>
    </citation>
    <scope>NUCLEOTIDE SEQUENCE [LARGE SCALE GENOMIC DNA]</scope>
    <source>
        <strain evidence="1 2">DAOM 194757</strain>
    </source>
</reference>
<dbReference type="Proteomes" id="UP000266673">
    <property type="component" value="Unassembled WGS sequence"/>
</dbReference>
<dbReference type="STRING" id="44941.A0A397VTY2"/>
<keyword evidence="2" id="KW-1185">Reference proteome</keyword>
<protein>
    <submittedName>
        <fullName evidence="1">Uncharacterized protein</fullName>
    </submittedName>
</protein>